<sequence length="260" mass="29129">MKFVLLRMLSVVLIGTGNVAHHLFDAFYPKEDIQVIQVFGRNIRSLSSFEAKCAVTSVPENIIDADVYIVAVNDDAISEVSKLLVTKKGMVVHTSGSVSKDNVVAARKGVFYPLQTFSPKKEVDFSSIPICIEADTLQDLKILEVLAHKISERVHLVSSAQREKLHLAAVFVNNFTNHMYVIGQEICSKEELPFDLLKPLISETANKLRFLSPDKAQTGPAKRNDILTMQKHLDALENPIQKKLYQLISESIKEQNEKKL</sequence>
<evidence type="ECO:0000259" key="1">
    <source>
        <dbReference type="Pfam" id="PF03807"/>
    </source>
</evidence>
<gene>
    <name evidence="3" type="ORF">ACFSQJ_09350</name>
</gene>
<proteinExistence type="predicted"/>
<feature type="domain" description="DUF2520" evidence="2">
    <location>
        <begin position="128"/>
        <end position="252"/>
    </location>
</feature>
<dbReference type="EMBL" id="JBHULB010000011">
    <property type="protein sequence ID" value="MFD2587135.1"/>
    <property type="molecule type" value="Genomic_DNA"/>
</dbReference>
<dbReference type="RefSeq" id="WP_377766695.1">
    <property type="nucleotide sequence ID" value="NZ_JBHULB010000011.1"/>
</dbReference>
<protein>
    <submittedName>
        <fullName evidence="3">Rossmann-like and DUF2520 domain-containing protein</fullName>
    </submittedName>
</protein>
<dbReference type="InterPro" id="IPR036291">
    <property type="entry name" value="NAD(P)-bd_dom_sf"/>
</dbReference>
<dbReference type="InterPro" id="IPR037108">
    <property type="entry name" value="TM1727-like_C_sf"/>
</dbReference>
<evidence type="ECO:0000313" key="3">
    <source>
        <dbReference type="EMBL" id="MFD2587135.1"/>
    </source>
</evidence>
<dbReference type="Pfam" id="PF10728">
    <property type="entry name" value="DUF2520"/>
    <property type="match status" value="1"/>
</dbReference>
<dbReference type="Gene3D" id="3.40.50.720">
    <property type="entry name" value="NAD(P)-binding Rossmann-like Domain"/>
    <property type="match status" value="1"/>
</dbReference>
<organism evidence="3 4">
    <name type="scientific">Croceitalea marina</name>
    <dbReference type="NCBI Taxonomy" id="1775166"/>
    <lineage>
        <taxon>Bacteria</taxon>
        <taxon>Pseudomonadati</taxon>
        <taxon>Bacteroidota</taxon>
        <taxon>Flavobacteriia</taxon>
        <taxon>Flavobacteriales</taxon>
        <taxon>Flavobacteriaceae</taxon>
        <taxon>Croceitalea</taxon>
    </lineage>
</organism>
<accession>A0ABW5MUU9</accession>
<dbReference type="SUPFAM" id="SSF51735">
    <property type="entry name" value="NAD(P)-binding Rossmann-fold domains"/>
    <property type="match status" value="1"/>
</dbReference>
<dbReference type="PANTHER" id="PTHR40459">
    <property type="entry name" value="CONSERVED HYPOTHETICAL ALANINE AND LEUCINE RICH PROTEIN"/>
    <property type="match status" value="1"/>
</dbReference>
<dbReference type="PANTHER" id="PTHR40459:SF1">
    <property type="entry name" value="CONSERVED HYPOTHETICAL ALANINE AND LEUCINE RICH PROTEIN"/>
    <property type="match status" value="1"/>
</dbReference>
<name>A0ABW5MUU9_9FLAO</name>
<dbReference type="InterPro" id="IPR008927">
    <property type="entry name" value="6-PGluconate_DH-like_C_sf"/>
</dbReference>
<dbReference type="SUPFAM" id="SSF48179">
    <property type="entry name" value="6-phosphogluconate dehydrogenase C-terminal domain-like"/>
    <property type="match status" value="1"/>
</dbReference>
<keyword evidence="4" id="KW-1185">Reference proteome</keyword>
<dbReference type="Gene3D" id="1.10.1040.20">
    <property type="entry name" value="ProC-like, C-terminal domain"/>
    <property type="match status" value="1"/>
</dbReference>
<comment type="caution">
    <text evidence="3">The sequence shown here is derived from an EMBL/GenBank/DDBJ whole genome shotgun (WGS) entry which is preliminary data.</text>
</comment>
<dbReference type="InterPro" id="IPR028939">
    <property type="entry name" value="P5C_Rdtase_cat_N"/>
</dbReference>
<reference evidence="4" key="1">
    <citation type="journal article" date="2019" name="Int. J. Syst. Evol. Microbiol.">
        <title>The Global Catalogue of Microorganisms (GCM) 10K type strain sequencing project: providing services to taxonomists for standard genome sequencing and annotation.</title>
        <authorList>
            <consortium name="The Broad Institute Genomics Platform"/>
            <consortium name="The Broad Institute Genome Sequencing Center for Infectious Disease"/>
            <person name="Wu L."/>
            <person name="Ma J."/>
        </authorList>
    </citation>
    <scope>NUCLEOTIDE SEQUENCE [LARGE SCALE GENOMIC DNA]</scope>
    <source>
        <strain evidence="4">KCTC 52368</strain>
    </source>
</reference>
<evidence type="ECO:0000259" key="2">
    <source>
        <dbReference type="Pfam" id="PF10728"/>
    </source>
</evidence>
<dbReference type="Pfam" id="PF03807">
    <property type="entry name" value="F420_oxidored"/>
    <property type="match status" value="1"/>
</dbReference>
<dbReference type="Proteomes" id="UP001597526">
    <property type="component" value="Unassembled WGS sequence"/>
</dbReference>
<feature type="domain" description="Pyrroline-5-carboxylate reductase catalytic N-terminal" evidence="1">
    <location>
        <begin position="11"/>
        <end position="88"/>
    </location>
</feature>
<evidence type="ECO:0000313" key="4">
    <source>
        <dbReference type="Proteomes" id="UP001597526"/>
    </source>
</evidence>
<dbReference type="InterPro" id="IPR018931">
    <property type="entry name" value="DUF2520"/>
</dbReference>